<dbReference type="GeneTree" id="ENSGT00940000164265"/>
<dbReference type="GO" id="GO:0030286">
    <property type="term" value="C:dynein complex"/>
    <property type="evidence" value="ECO:0007669"/>
    <property type="project" value="InterPro"/>
</dbReference>
<feature type="domain" description="Dynein heavy chain AAA lid" evidence="2">
    <location>
        <begin position="168"/>
        <end position="272"/>
    </location>
</feature>
<keyword evidence="5" id="KW-1185">Reference proteome</keyword>
<sequence>RRYISDSLGQQYAEGTVLDLDTMLAESNNQTPMVCLLSMGSDPTENIERLGAPCHPISMGQGQEVHARRLLANSMLDGGWLLLQNCHLGLDFLDELLETVTSAVPESAHKDFRVWLTTDVHPSRFPITFLQSSIKFTNEPPLGMKAGLKRTFNGVTQDQLEISNLPQWKPLLYAVAFLHTTVQERRKFGPLGWNIPYEFNQADFTSSIQFVQNHLDNLDVKRGVNWSCLRYMLGEVQYGGRVTDDLDKRLLNTFTSVWFSESTFSEPSHMSHFSCLQVFGLHPNADITYQTNLANDTLSTIIDIQPKDTGGGAGETREASVQRLANEMLEKLPPDYIPHEVLKKHTQLCAAQTNSVLIHECQRYLRDALDSMFDARIPRLWLRLSWPSATLGFWFSELLERNQQLSAWISAGRPNQFWLTGFFNPQGFLTAMRQETTRSNLSRGWALDTVTLSNDVTKMMREDVSAPRGAKLPTRPTVSAPWRRGAVSLYSCPVYKKPRRTDLNFIFSLQLRSVQPPEHWTLRGAALLCDCK</sequence>
<dbReference type="AlphaFoldDB" id="A0A3P9CZS0"/>
<dbReference type="GO" id="GO:0045505">
    <property type="term" value="F:dynein intermediate chain binding"/>
    <property type="evidence" value="ECO:0007669"/>
    <property type="project" value="InterPro"/>
</dbReference>
<proteinExistence type="predicted"/>
<reference evidence="4 5" key="1">
    <citation type="journal article" date="2014" name="Nature">
        <title>The genomic substrate for adaptive radiation in African cichlid fish.</title>
        <authorList>
            <person name="Brawand D."/>
            <person name="Wagner C.E."/>
            <person name="Li Y.I."/>
            <person name="Malinsky M."/>
            <person name="Keller I."/>
            <person name="Fan S."/>
            <person name="Simakov O."/>
            <person name="Ng A.Y."/>
            <person name="Lim Z.W."/>
            <person name="Bezault E."/>
            <person name="Turner-Maier J."/>
            <person name="Johnson J."/>
            <person name="Alcazar R."/>
            <person name="Noh H.J."/>
            <person name="Russell P."/>
            <person name="Aken B."/>
            <person name="Alfoldi J."/>
            <person name="Amemiya C."/>
            <person name="Azzouzi N."/>
            <person name="Baroiller J.F."/>
            <person name="Barloy-Hubler F."/>
            <person name="Berlin A."/>
            <person name="Bloomquist R."/>
            <person name="Carleton K.L."/>
            <person name="Conte M.A."/>
            <person name="D'Cotta H."/>
            <person name="Eshel O."/>
            <person name="Gaffney L."/>
            <person name="Galibert F."/>
            <person name="Gante H.F."/>
            <person name="Gnerre S."/>
            <person name="Greuter L."/>
            <person name="Guyon R."/>
            <person name="Haddad N.S."/>
            <person name="Haerty W."/>
            <person name="Harris R.M."/>
            <person name="Hofmann H.A."/>
            <person name="Hourlier T."/>
            <person name="Hulata G."/>
            <person name="Jaffe D.B."/>
            <person name="Lara M."/>
            <person name="Lee A.P."/>
            <person name="MacCallum I."/>
            <person name="Mwaiko S."/>
            <person name="Nikaido M."/>
            <person name="Nishihara H."/>
            <person name="Ozouf-Costaz C."/>
            <person name="Penman D.J."/>
            <person name="Przybylski D."/>
            <person name="Rakotomanga M."/>
            <person name="Renn S.C.P."/>
            <person name="Ribeiro F.J."/>
            <person name="Ron M."/>
            <person name="Salzburger W."/>
            <person name="Sanchez-Pulido L."/>
            <person name="Santos M.E."/>
            <person name="Searle S."/>
            <person name="Sharpe T."/>
            <person name="Swofford R."/>
            <person name="Tan F.J."/>
            <person name="Williams L."/>
            <person name="Young S."/>
            <person name="Yin S."/>
            <person name="Okada N."/>
            <person name="Kocher T.D."/>
            <person name="Miska E.A."/>
            <person name="Lander E.S."/>
            <person name="Venkatesh B."/>
            <person name="Fernald R.D."/>
            <person name="Meyer A."/>
            <person name="Ponting C.P."/>
            <person name="Streelman J.T."/>
            <person name="Lindblad-Toh K."/>
            <person name="Seehausen O."/>
            <person name="Di Palma F."/>
        </authorList>
    </citation>
    <scope>NUCLEOTIDE SEQUENCE</scope>
</reference>
<reference evidence="4" key="3">
    <citation type="submission" date="2025-09" db="UniProtKB">
        <authorList>
            <consortium name="Ensembl"/>
        </authorList>
    </citation>
    <scope>IDENTIFICATION</scope>
</reference>
<dbReference type="FunFam" id="1.10.8.720:FF:000004">
    <property type="entry name" value="Dynein heavy chain 5, axonemal"/>
    <property type="match status" value="1"/>
</dbReference>
<dbReference type="FunFam" id="3.40.50.300:FF:000320">
    <property type="entry name" value="Dynein, axonemal, heavy chain 5"/>
    <property type="match status" value="1"/>
</dbReference>
<evidence type="ECO:0000259" key="2">
    <source>
        <dbReference type="Pfam" id="PF18198"/>
    </source>
</evidence>
<dbReference type="Proteomes" id="UP000265160">
    <property type="component" value="LG9"/>
</dbReference>
<feature type="domain" description="Dynein heavy chain C-terminal" evidence="3">
    <location>
        <begin position="364"/>
        <end position="464"/>
    </location>
</feature>
<dbReference type="GO" id="GO:0008569">
    <property type="term" value="F:minus-end-directed microtubule motor activity"/>
    <property type="evidence" value="ECO:0007669"/>
    <property type="project" value="InterPro"/>
</dbReference>
<dbReference type="InterPro" id="IPR042219">
    <property type="entry name" value="AAA_lid_11_sf"/>
</dbReference>
<dbReference type="Pfam" id="PF18199">
    <property type="entry name" value="Dynein_C"/>
    <property type="match status" value="2"/>
</dbReference>
<evidence type="ECO:0000259" key="3">
    <source>
        <dbReference type="Pfam" id="PF18199"/>
    </source>
</evidence>
<organism evidence="4 5">
    <name type="scientific">Maylandia zebra</name>
    <name type="common">zebra mbuna</name>
    <dbReference type="NCBI Taxonomy" id="106582"/>
    <lineage>
        <taxon>Eukaryota</taxon>
        <taxon>Metazoa</taxon>
        <taxon>Chordata</taxon>
        <taxon>Craniata</taxon>
        <taxon>Vertebrata</taxon>
        <taxon>Euteleostomi</taxon>
        <taxon>Actinopterygii</taxon>
        <taxon>Neopterygii</taxon>
        <taxon>Teleostei</taxon>
        <taxon>Neoteleostei</taxon>
        <taxon>Acanthomorphata</taxon>
        <taxon>Ovalentaria</taxon>
        <taxon>Cichlomorphae</taxon>
        <taxon>Cichliformes</taxon>
        <taxon>Cichlidae</taxon>
        <taxon>African cichlids</taxon>
        <taxon>Pseudocrenilabrinae</taxon>
        <taxon>Haplochromini</taxon>
        <taxon>Maylandia</taxon>
        <taxon>Maylandia zebra complex</taxon>
    </lineage>
</organism>
<dbReference type="InterPro" id="IPR041658">
    <property type="entry name" value="AAA_lid_11"/>
</dbReference>
<dbReference type="InterPro" id="IPR004273">
    <property type="entry name" value="Dynein_heavy_D6_P-loop"/>
</dbReference>
<dbReference type="GO" id="GO:0007018">
    <property type="term" value="P:microtubule-based movement"/>
    <property type="evidence" value="ECO:0007669"/>
    <property type="project" value="InterPro"/>
</dbReference>
<dbReference type="Gene3D" id="3.40.50.300">
    <property type="entry name" value="P-loop containing nucleotide triphosphate hydrolases"/>
    <property type="match status" value="1"/>
</dbReference>
<name>A0A3P9CZS0_9CICH</name>
<dbReference type="InterPro" id="IPR026983">
    <property type="entry name" value="DHC"/>
</dbReference>
<dbReference type="Gene3D" id="1.10.8.720">
    <property type="entry name" value="Region D6 of dynein motor"/>
    <property type="match status" value="1"/>
</dbReference>
<dbReference type="InterPro" id="IPR043160">
    <property type="entry name" value="Dynein_C_barrel"/>
</dbReference>
<feature type="domain" description="Dynein heavy chain C-terminal" evidence="3">
    <location>
        <begin position="488"/>
        <end position="529"/>
    </location>
</feature>
<accession>A0A3P9CZS0</accession>
<dbReference type="Gene3D" id="3.10.490.20">
    <property type="match status" value="2"/>
</dbReference>
<dbReference type="GO" id="GO:0051959">
    <property type="term" value="F:dynein light intermediate chain binding"/>
    <property type="evidence" value="ECO:0007669"/>
    <property type="project" value="InterPro"/>
</dbReference>
<dbReference type="PANTHER" id="PTHR46961:SF19">
    <property type="entry name" value="DYNEIN HEAVY CHAIN 5, AXONEMAL"/>
    <property type="match status" value="1"/>
</dbReference>
<dbReference type="Gene3D" id="1.20.1270.280">
    <property type="match status" value="1"/>
</dbReference>
<evidence type="ECO:0000259" key="1">
    <source>
        <dbReference type="Pfam" id="PF03028"/>
    </source>
</evidence>
<protein>
    <submittedName>
        <fullName evidence="4">Uncharacterized protein</fullName>
    </submittedName>
</protein>
<dbReference type="Pfam" id="PF03028">
    <property type="entry name" value="Dynein_heavy"/>
    <property type="match status" value="1"/>
</dbReference>
<evidence type="ECO:0000313" key="4">
    <source>
        <dbReference type="Ensembl" id="ENSMZEP00005027321.1"/>
    </source>
</evidence>
<reference evidence="4" key="2">
    <citation type="submission" date="2025-08" db="UniProtKB">
        <authorList>
            <consortium name="Ensembl"/>
        </authorList>
    </citation>
    <scope>IDENTIFICATION</scope>
</reference>
<evidence type="ECO:0000313" key="5">
    <source>
        <dbReference type="Proteomes" id="UP000265160"/>
    </source>
</evidence>
<dbReference type="InterPro" id="IPR041228">
    <property type="entry name" value="Dynein_C"/>
</dbReference>
<dbReference type="Ensembl" id="ENSMZET00005028193.1">
    <property type="protein sequence ID" value="ENSMZEP00005027321.1"/>
    <property type="gene ID" value="ENSMZEG00005020379.1"/>
</dbReference>
<dbReference type="InterPro" id="IPR027417">
    <property type="entry name" value="P-loop_NTPase"/>
</dbReference>
<feature type="domain" description="Dynein heavy chain region D6 P-loop" evidence="1">
    <location>
        <begin position="29"/>
        <end position="137"/>
    </location>
</feature>
<dbReference type="Pfam" id="PF18198">
    <property type="entry name" value="AAA_lid_11"/>
    <property type="match status" value="1"/>
</dbReference>
<dbReference type="PANTHER" id="PTHR46961">
    <property type="entry name" value="DYNEIN HEAVY CHAIN 1, AXONEMAL-LIKE PROTEIN"/>
    <property type="match status" value="1"/>
</dbReference>